<evidence type="ECO:0000313" key="2">
    <source>
        <dbReference type="EMBL" id="ETP55203.1"/>
    </source>
</evidence>
<accession>W3A6J3</accession>
<reference evidence="2 3" key="1">
    <citation type="submission" date="2013-11" db="EMBL/GenBank/DDBJ databases">
        <title>The Genome Sequence of Phytophthora parasitica P10297.</title>
        <authorList>
            <consortium name="The Broad Institute Genomics Platform"/>
            <person name="Russ C."/>
            <person name="Tyler B."/>
            <person name="Panabieres F."/>
            <person name="Shan W."/>
            <person name="Tripathy S."/>
            <person name="Grunwald N."/>
            <person name="Machado M."/>
            <person name="Johnson C.S."/>
            <person name="Walker B."/>
            <person name="Young S.K."/>
            <person name="Zeng Q."/>
            <person name="Gargeya S."/>
            <person name="Fitzgerald M."/>
            <person name="Haas B."/>
            <person name="Abouelleil A."/>
            <person name="Allen A.W."/>
            <person name="Alvarado L."/>
            <person name="Arachchi H.M."/>
            <person name="Berlin A.M."/>
            <person name="Chapman S.B."/>
            <person name="Gainer-Dewar J."/>
            <person name="Goldberg J."/>
            <person name="Griggs A."/>
            <person name="Gujja S."/>
            <person name="Hansen M."/>
            <person name="Howarth C."/>
            <person name="Imamovic A."/>
            <person name="Ireland A."/>
            <person name="Larimer J."/>
            <person name="McCowan C."/>
            <person name="Murphy C."/>
            <person name="Pearson M."/>
            <person name="Poon T.W."/>
            <person name="Priest M."/>
            <person name="Roberts A."/>
            <person name="Saif S."/>
            <person name="Shea T."/>
            <person name="Sisk P."/>
            <person name="Sykes S."/>
            <person name="Wortman J."/>
            <person name="Nusbaum C."/>
            <person name="Birren B."/>
        </authorList>
    </citation>
    <scope>NUCLEOTIDE SEQUENCE [LARGE SCALE GENOMIC DNA]</scope>
    <source>
        <strain evidence="2 3">P10297</strain>
    </source>
</reference>
<feature type="compositionally biased region" description="Low complexity" evidence="1">
    <location>
        <begin position="104"/>
        <end position="123"/>
    </location>
</feature>
<comment type="caution">
    <text evidence="2">The sequence shown here is derived from an EMBL/GenBank/DDBJ whole genome shotgun (WGS) entry which is preliminary data.</text>
</comment>
<proteinExistence type="predicted"/>
<evidence type="ECO:0000313" key="3">
    <source>
        <dbReference type="Proteomes" id="UP000018948"/>
    </source>
</evidence>
<dbReference type="AlphaFoldDB" id="W3A6J3"/>
<protein>
    <submittedName>
        <fullName evidence="2">Uncharacterized protein</fullName>
    </submittedName>
</protein>
<dbReference type="EMBL" id="ANIY01000047">
    <property type="protein sequence ID" value="ETP55203.1"/>
    <property type="molecule type" value="Genomic_DNA"/>
</dbReference>
<gene>
    <name evidence="2" type="ORF">F442_00220</name>
</gene>
<feature type="region of interest" description="Disordered" evidence="1">
    <location>
        <begin position="101"/>
        <end position="123"/>
    </location>
</feature>
<organism evidence="2 3">
    <name type="scientific">Phytophthora nicotianae P10297</name>
    <dbReference type="NCBI Taxonomy" id="1317064"/>
    <lineage>
        <taxon>Eukaryota</taxon>
        <taxon>Sar</taxon>
        <taxon>Stramenopiles</taxon>
        <taxon>Oomycota</taxon>
        <taxon>Peronosporomycetes</taxon>
        <taxon>Peronosporales</taxon>
        <taxon>Peronosporaceae</taxon>
        <taxon>Phytophthora</taxon>
    </lineage>
</organism>
<name>W3A6J3_PHYNI</name>
<dbReference type="Proteomes" id="UP000018948">
    <property type="component" value="Unassembled WGS sequence"/>
</dbReference>
<sequence length="123" mass="13652">MDTELKRQAAVETGLACHLRPRRADATRFQLFGELCRSEAQSWKNFFEKSRQVICLHRAFPLATKTRSSAQASDVQTVCRSKAVADQTGFRFLAGESFERKAGWGESSASEHASASPARNLSD</sequence>
<evidence type="ECO:0000256" key="1">
    <source>
        <dbReference type="SAM" id="MobiDB-lite"/>
    </source>
</evidence>